<keyword evidence="3" id="KW-1185">Reference proteome</keyword>
<feature type="region of interest" description="Disordered" evidence="1">
    <location>
        <begin position="149"/>
        <end position="200"/>
    </location>
</feature>
<evidence type="ECO:0008006" key="4">
    <source>
        <dbReference type="Google" id="ProtNLM"/>
    </source>
</evidence>
<dbReference type="Proteomes" id="UP001501153">
    <property type="component" value="Unassembled WGS sequence"/>
</dbReference>
<gene>
    <name evidence="2" type="ORF">GCM10023185_15520</name>
</gene>
<comment type="caution">
    <text evidence="2">The sequence shown here is derived from an EMBL/GenBank/DDBJ whole genome shotgun (WGS) entry which is preliminary data.</text>
</comment>
<accession>A0ABP8I9M4</accession>
<proteinExistence type="predicted"/>
<dbReference type="EMBL" id="BAABGZ010000016">
    <property type="protein sequence ID" value="GAA4354142.1"/>
    <property type="molecule type" value="Genomic_DNA"/>
</dbReference>
<organism evidence="2 3">
    <name type="scientific">Hymenobacter saemangeumensis</name>
    <dbReference type="NCBI Taxonomy" id="1084522"/>
    <lineage>
        <taxon>Bacteria</taxon>
        <taxon>Pseudomonadati</taxon>
        <taxon>Bacteroidota</taxon>
        <taxon>Cytophagia</taxon>
        <taxon>Cytophagales</taxon>
        <taxon>Hymenobacteraceae</taxon>
        <taxon>Hymenobacter</taxon>
    </lineage>
</organism>
<evidence type="ECO:0000313" key="3">
    <source>
        <dbReference type="Proteomes" id="UP001501153"/>
    </source>
</evidence>
<protein>
    <recommendedName>
        <fullName evidence="4">PRTRC system protein E</fullName>
    </recommendedName>
</protein>
<feature type="compositionally biased region" description="Low complexity" evidence="1">
    <location>
        <begin position="182"/>
        <end position="193"/>
    </location>
</feature>
<evidence type="ECO:0000256" key="1">
    <source>
        <dbReference type="SAM" id="MobiDB-lite"/>
    </source>
</evidence>
<name>A0ABP8I9M4_9BACT</name>
<dbReference type="RefSeq" id="WP_345235452.1">
    <property type="nucleotide sequence ID" value="NZ_BAABGZ010000016.1"/>
</dbReference>
<sequence>MNKPKYTLAELVKRSVPYFASNPDVGALVATTHDGKFYRPEFESYAEHSAAKAGSEKMVIHREALLVPACLSIEDAMAEAGLVIAPVKPAASLLPESLGELVANATHLPDFLKEPSKPAAEPKTVNITLDTRPITAAVDAAVKKVMQAASSAPAVRRGRKPTAEVPVSAPAAPTRKPRETKPAAAKATATSKKTPTKKAE</sequence>
<reference evidence="3" key="1">
    <citation type="journal article" date="2019" name="Int. J. Syst. Evol. Microbiol.">
        <title>The Global Catalogue of Microorganisms (GCM) 10K type strain sequencing project: providing services to taxonomists for standard genome sequencing and annotation.</title>
        <authorList>
            <consortium name="The Broad Institute Genomics Platform"/>
            <consortium name="The Broad Institute Genome Sequencing Center for Infectious Disease"/>
            <person name="Wu L."/>
            <person name="Ma J."/>
        </authorList>
    </citation>
    <scope>NUCLEOTIDE SEQUENCE [LARGE SCALE GENOMIC DNA]</scope>
    <source>
        <strain evidence="3">JCM 17923</strain>
    </source>
</reference>
<evidence type="ECO:0000313" key="2">
    <source>
        <dbReference type="EMBL" id="GAA4354142.1"/>
    </source>
</evidence>